<dbReference type="Proteomes" id="UP001265700">
    <property type="component" value="Unassembled WGS sequence"/>
</dbReference>
<dbReference type="EMBL" id="JAVDWU010000004">
    <property type="protein sequence ID" value="MDR7150493.1"/>
    <property type="molecule type" value="Genomic_DNA"/>
</dbReference>
<evidence type="ECO:0000256" key="4">
    <source>
        <dbReference type="SAM" id="Phobius"/>
    </source>
</evidence>
<comment type="caution">
    <text evidence="5">The sequence shown here is derived from an EMBL/GenBank/DDBJ whole genome shotgun (WGS) entry which is preliminary data.</text>
</comment>
<feature type="transmembrane region" description="Helical" evidence="4">
    <location>
        <begin position="402"/>
        <end position="421"/>
    </location>
</feature>
<accession>A0ABU1WMI5</accession>
<dbReference type="PANTHER" id="PTHR11360:SF290">
    <property type="entry name" value="MONOCARBOXYLATE MFS PERMEASE"/>
    <property type="match status" value="1"/>
</dbReference>
<dbReference type="PANTHER" id="PTHR11360">
    <property type="entry name" value="MONOCARBOXYLATE TRANSPORTER"/>
    <property type="match status" value="1"/>
</dbReference>
<feature type="transmembrane region" description="Helical" evidence="4">
    <location>
        <begin position="267"/>
        <end position="290"/>
    </location>
</feature>
<feature type="transmembrane region" description="Helical" evidence="4">
    <location>
        <begin position="238"/>
        <end position="261"/>
    </location>
</feature>
<sequence length="425" mass="44049">MTQTRDRSVHAAPSFFGPWVVRATFVMAMFGWGVGFYGPSIFLQTVVERTGWSLTLVSTAVTVHYLFGAIVVTRLPFLHRRFGVGPTAVVGALATAVGVLGWAAASAPLQLFGAAFISGAGWVTMGAVAVNAAIAPWYERDRPLALAKAYNGASIGGVVFMPLWVLLIAQWGFSNAAAMVGVVMIAVMVGLERGVFAKTPACLGQRADGDAPVSDLARTSGSTQTVLPGRLLWQDRRFVTLALGMAAGLFAQIGMLAHLFLMLVPALGTHAAGLAMGFATLCAMGGRFVVAGALRSGGQRRTVAALSYGVQLIGSMLLLLAGEQQIGLILLGIALYGSGIGNATSLPPLIAQVEFASKDVPRVVALIVAMGQATYAFAPAVFGLLLSATTVPMPQIGSGTSLFFAAVVVVQGFAIVCFLAGRSRG</sequence>
<evidence type="ECO:0000256" key="1">
    <source>
        <dbReference type="ARBA" id="ARBA00022692"/>
    </source>
</evidence>
<proteinExistence type="predicted"/>
<keyword evidence="2 4" id="KW-1133">Transmembrane helix</keyword>
<feature type="transmembrane region" description="Helical" evidence="4">
    <location>
        <begin position="84"/>
        <end position="105"/>
    </location>
</feature>
<protein>
    <submittedName>
        <fullName evidence="5">MFS family permease</fullName>
    </submittedName>
</protein>
<evidence type="ECO:0000256" key="3">
    <source>
        <dbReference type="ARBA" id="ARBA00023136"/>
    </source>
</evidence>
<dbReference type="InterPro" id="IPR050327">
    <property type="entry name" value="Proton-linked_MCT"/>
</dbReference>
<dbReference type="InterPro" id="IPR011701">
    <property type="entry name" value="MFS"/>
</dbReference>
<evidence type="ECO:0000313" key="5">
    <source>
        <dbReference type="EMBL" id="MDR7150493.1"/>
    </source>
</evidence>
<feature type="transmembrane region" description="Helical" evidence="4">
    <location>
        <begin position="149"/>
        <end position="167"/>
    </location>
</feature>
<keyword evidence="3 4" id="KW-0472">Membrane</keyword>
<keyword evidence="6" id="KW-1185">Reference proteome</keyword>
<name>A0ABU1WMI5_9BURK</name>
<dbReference type="Pfam" id="PF07690">
    <property type="entry name" value="MFS_1"/>
    <property type="match status" value="1"/>
</dbReference>
<organism evidence="5 6">
    <name type="scientific">Hydrogenophaga palleronii</name>
    <dbReference type="NCBI Taxonomy" id="65655"/>
    <lineage>
        <taxon>Bacteria</taxon>
        <taxon>Pseudomonadati</taxon>
        <taxon>Pseudomonadota</taxon>
        <taxon>Betaproteobacteria</taxon>
        <taxon>Burkholderiales</taxon>
        <taxon>Comamonadaceae</taxon>
        <taxon>Hydrogenophaga</taxon>
    </lineage>
</organism>
<dbReference type="InterPro" id="IPR036259">
    <property type="entry name" value="MFS_trans_sf"/>
</dbReference>
<feature type="transmembrane region" description="Helical" evidence="4">
    <location>
        <begin position="12"/>
        <end position="32"/>
    </location>
</feature>
<feature type="transmembrane region" description="Helical" evidence="4">
    <location>
        <begin position="363"/>
        <end position="382"/>
    </location>
</feature>
<keyword evidence="1 4" id="KW-0812">Transmembrane</keyword>
<dbReference type="Gene3D" id="1.20.1250.20">
    <property type="entry name" value="MFS general substrate transporter like domains"/>
    <property type="match status" value="1"/>
</dbReference>
<feature type="transmembrane region" description="Helical" evidence="4">
    <location>
        <begin position="328"/>
        <end position="351"/>
    </location>
</feature>
<feature type="transmembrane region" description="Helical" evidence="4">
    <location>
        <begin position="111"/>
        <end position="137"/>
    </location>
</feature>
<dbReference type="RefSeq" id="WP_310316018.1">
    <property type="nucleotide sequence ID" value="NZ_JAVDWU010000004.1"/>
</dbReference>
<reference evidence="5 6" key="1">
    <citation type="submission" date="2023-07" db="EMBL/GenBank/DDBJ databases">
        <title>Sorghum-associated microbial communities from plants grown in Nebraska, USA.</title>
        <authorList>
            <person name="Schachtman D."/>
        </authorList>
    </citation>
    <scope>NUCLEOTIDE SEQUENCE [LARGE SCALE GENOMIC DNA]</scope>
    <source>
        <strain evidence="5 6">4249</strain>
    </source>
</reference>
<gene>
    <name evidence="5" type="ORF">J2W49_002451</name>
</gene>
<feature type="transmembrane region" description="Helical" evidence="4">
    <location>
        <begin position="302"/>
        <end position="322"/>
    </location>
</feature>
<feature type="transmembrane region" description="Helical" evidence="4">
    <location>
        <begin position="173"/>
        <end position="191"/>
    </location>
</feature>
<dbReference type="SUPFAM" id="SSF103473">
    <property type="entry name" value="MFS general substrate transporter"/>
    <property type="match status" value="1"/>
</dbReference>
<evidence type="ECO:0000256" key="2">
    <source>
        <dbReference type="ARBA" id="ARBA00022989"/>
    </source>
</evidence>
<feature type="transmembrane region" description="Helical" evidence="4">
    <location>
        <begin position="52"/>
        <end position="72"/>
    </location>
</feature>
<evidence type="ECO:0000313" key="6">
    <source>
        <dbReference type="Proteomes" id="UP001265700"/>
    </source>
</evidence>